<dbReference type="Proteomes" id="UP000011932">
    <property type="component" value="Chromosome"/>
</dbReference>
<evidence type="ECO:0000313" key="1">
    <source>
        <dbReference type="EMBL" id="AGH97174.1"/>
    </source>
</evidence>
<gene>
    <name evidence="1" type="ORF">A11S_339</name>
</gene>
<sequence length="42" mass="4517">MDQAHAPAMTTMQQMQSCGAKCALKNSSGLDRAGFFAVGWRL</sequence>
<dbReference type="HOGENOM" id="CLU_3254007_0_0_5"/>
<organism evidence="1 2">
    <name type="scientific">Micavibrio aeruginosavorus EPB</name>
    <dbReference type="NCBI Taxonomy" id="349215"/>
    <lineage>
        <taxon>Bacteria</taxon>
        <taxon>Pseudomonadati</taxon>
        <taxon>Bdellovibrionota</taxon>
        <taxon>Bdellovibrionia</taxon>
        <taxon>Bdellovibrionales</taxon>
        <taxon>Pseudobdellovibrionaceae</taxon>
        <taxon>Micavibrio</taxon>
    </lineage>
</organism>
<protein>
    <submittedName>
        <fullName evidence="1">Uncharacterized protein</fullName>
    </submittedName>
</protein>
<accession>M4VVE6</accession>
<evidence type="ECO:0000313" key="2">
    <source>
        <dbReference type="Proteomes" id="UP000011932"/>
    </source>
</evidence>
<name>M4VVE6_9BACT</name>
<dbReference type="EMBL" id="CP003538">
    <property type="protein sequence ID" value="AGH97174.1"/>
    <property type="molecule type" value="Genomic_DNA"/>
</dbReference>
<reference evidence="1 2" key="1">
    <citation type="journal article" date="2013" name="ISME J.">
        <title>By their genes ye shall know them: genomic signatures of predatory bacteria.</title>
        <authorList>
            <person name="Pasternak Z."/>
            <person name="Pietrokovski S."/>
            <person name="Rotem O."/>
            <person name="Gophna U."/>
            <person name="Lurie-Weinberger M.N."/>
            <person name="Jurkevitch E."/>
        </authorList>
    </citation>
    <scope>NUCLEOTIDE SEQUENCE [LARGE SCALE GENOMIC DNA]</scope>
    <source>
        <strain evidence="1">EPB</strain>
    </source>
</reference>
<proteinExistence type="predicted"/>
<dbReference type="KEGG" id="man:A11S_339"/>
<dbReference type="AlphaFoldDB" id="M4VVE6"/>
<dbReference type="STRING" id="349215.A11S_339"/>